<dbReference type="Pfam" id="PF00147">
    <property type="entry name" value="Fibrinogen_C"/>
    <property type="match status" value="1"/>
</dbReference>
<evidence type="ECO:0000256" key="1">
    <source>
        <dbReference type="ARBA" id="ARBA00023157"/>
    </source>
</evidence>
<dbReference type="SUPFAM" id="SSF56496">
    <property type="entry name" value="Fibrinogen C-terminal domain-like"/>
    <property type="match status" value="1"/>
</dbReference>
<dbReference type="InterPro" id="IPR014716">
    <property type="entry name" value="Fibrinogen_a/b/g_C_1"/>
</dbReference>
<name>A0AA88TUL6_9TELE</name>
<evidence type="ECO:0000259" key="3">
    <source>
        <dbReference type="PROSITE" id="PS51406"/>
    </source>
</evidence>
<dbReference type="SUPFAM" id="SSF47986">
    <property type="entry name" value="DEATH domain"/>
    <property type="match status" value="1"/>
</dbReference>
<dbReference type="SMART" id="SM00186">
    <property type="entry name" value="FBG"/>
    <property type="match status" value="1"/>
</dbReference>
<dbReference type="Proteomes" id="UP001187343">
    <property type="component" value="Unassembled WGS sequence"/>
</dbReference>
<evidence type="ECO:0000313" key="4">
    <source>
        <dbReference type="EMBL" id="KAK2909526.1"/>
    </source>
</evidence>
<dbReference type="InterPro" id="IPR011029">
    <property type="entry name" value="DEATH-like_dom_sf"/>
</dbReference>
<evidence type="ECO:0008006" key="6">
    <source>
        <dbReference type="Google" id="ProtNLM"/>
    </source>
</evidence>
<dbReference type="FunFam" id="3.90.215.10:FF:000001">
    <property type="entry name" value="Tenascin isoform 1"/>
    <property type="match status" value="1"/>
</dbReference>
<dbReference type="InterPro" id="IPR050373">
    <property type="entry name" value="Fibrinogen_C-term_domain"/>
</dbReference>
<dbReference type="Pfam" id="PF02758">
    <property type="entry name" value="PYRIN"/>
    <property type="match status" value="1"/>
</dbReference>
<dbReference type="CDD" id="cd00087">
    <property type="entry name" value="FReD"/>
    <property type="match status" value="1"/>
</dbReference>
<dbReference type="Gene3D" id="1.10.533.10">
    <property type="entry name" value="Death Domain, Fas"/>
    <property type="match status" value="1"/>
</dbReference>
<gene>
    <name evidence="4" type="ORF">Q8A67_005363</name>
</gene>
<organism evidence="4 5">
    <name type="scientific">Cirrhinus molitorella</name>
    <name type="common">mud carp</name>
    <dbReference type="NCBI Taxonomy" id="172907"/>
    <lineage>
        <taxon>Eukaryota</taxon>
        <taxon>Metazoa</taxon>
        <taxon>Chordata</taxon>
        <taxon>Craniata</taxon>
        <taxon>Vertebrata</taxon>
        <taxon>Euteleostomi</taxon>
        <taxon>Actinopterygii</taxon>
        <taxon>Neopterygii</taxon>
        <taxon>Teleostei</taxon>
        <taxon>Ostariophysi</taxon>
        <taxon>Cypriniformes</taxon>
        <taxon>Cyprinidae</taxon>
        <taxon>Labeoninae</taxon>
        <taxon>Labeonini</taxon>
        <taxon>Cirrhinus</taxon>
    </lineage>
</organism>
<dbReference type="GO" id="GO:0048251">
    <property type="term" value="P:elastic fiber assembly"/>
    <property type="evidence" value="ECO:0007669"/>
    <property type="project" value="TreeGrafter"/>
</dbReference>
<dbReference type="AlphaFoldDB" id="A0AA88TUL6"/>
<protein>
    <recommendedName>
        <fullName evidence="6">Fibrinogen C-terminal domain-containing protein</fullName>
    </recommendedName>
</protein>
<dbReference type="PROSITE" id="PS50824">
    <property type="entry name" value="DAPIN"/>
    <property type="match status" value="1"/>
</dbReference>
<evidence type="ECO:0000259" key="2">
    <source>
        <dbReference type="PROSITE" id="PS50824"/>
    </source>
</evidence>
<reference evidence="4" key="1">
    <citation type="submission" date="2023-08" db="EMBL/GenBank/DDBJ databases">
        <title>Chromosome-level Genome Assembly of mud carp (Cirrhinus molitorella).</title>
        <authorList>
            <person name="Liu H."/>
        </authorList>
    </citation>
    <scope>NUCLEOTIDE SEQUENCE</scope>
    <source>
        <strain evidence="4">Prfri</strain>
        <tissue evidence="4">Muscle</tissue>
    </source>
</reference>
<keyword evidence="1" id="KW-1015">Disulfide bond</keyword>
<keyword evidence="5" id="KW-1185">Reference proteome</keyword>
<comment type="caution">
    <text evidence="4">The sequence shown here is derived from an EMBL/GenBank/DDBJ whole genome shotgun (WGS) entry which is preliminary data.</text>
</comment>
<evidence type="ECO:0000313" key="5">
    <source>
        <dbReference type="Proteomes" id="UP001187343"/>
    </source>
</evidence>
<dbReference type="InterPro" id="IPR002181">
    <property type="entry name" value="Fibrinogen_a/b/g_C_dom"/>
</dbReference>
<feature type="domain" description="Pyrin" evidence="2">
    <location>
        <begin position="1"/>
        <end position="85"/>
    </location>
</feature>
<dbReference type="PANTHER" id="PTHR19143:SF225">
    <property type="entry name" value="MICROFIBRIL-ASSOCIATED GLYCOPROTEIN 4"/>
    <property type="match status" value="1"/>
</dbReference>
<dbReference type="EMBL" id="JAUYZG010000004">
    <property type="protein sequence ID" value="KAK2909526.1"/>
    <property type="molecule type" value="Genomic_DNA"/>
</dbReference>
<feature type="domain" description="Fibrinogen C-terminal" evidence="3">
    <location>
        <begin position="133"/>
        <end position="358"/>
    </location>
</feature>
<dbReference type="Gene3D" id="3.90.215.10">
    <property type="entry name" value="Gamma Fibrinogen, chain A, domain 1"/>
    <property type="match status" value="1"/>
</dbReference>
<dbReference type="CDD" id="cd08321">
    <property type="entry name" value="Pyrin_ASC-like"/>
    <property type="match status" value="1"/>
</dbReference>
<dbReference type="SMART" id="SM01289">
    <property type="entry name" value="PYRIN"/>
    <property type="match status" value="1"/>
</dbReference>
<dbReference type="InterPro" id="IPR004020">
    <property type="entry name" value="DAPIN"/>
</dbReference>
<dbReference type="PROSITE" id="PS51406">
    <property type="entry name" value="FIBRINOGEN_C_2"/>
    <property type="match status" value="1"/>
</dbReference>
<proteinExistence type="predicted"/>
<sequence>MAFVKELLVNSLKELLEAELKEFQWYLKNHGCVSASEMENADVLDTVDTMVARFGPEEAVKIMMNILKKMNQNLLAEELENKHKQGSTAEDSKAGTPDNKEISLRLKNRLKEDYERILLMVFLVALLHVVLGSDCKFMPFDCSDVYKSGQTVSGIYTIYPAGEVPVWVYCEMVSDGNDEDKGGWTVIQRRMDGSVNFYRPWNQYKRGFGNVEGEYWLGLENMYQLTRNRKYMLRVDLEDFEGRKGFALYSFFSVDCECVGYKLHVSGFKDGGAGDSLATHNEQKFSTFDKDQDSSEDHCAKRYLGAFWYNYCHHTNPNGVYLWGEDDTHFAIGVAWVTWKGNYAISMKSISMKIKNIS</sequence>
<dbReference type="GO" id="GO:0005615">
    <property type="term" value="C:extracellular space"/>
    <property type="evidence" value="ECO:0007669"/>
    <property type="project" value="TreeGrafter"/>
</dbReference>
<accession>A0AA88TUL6</accession>
<dbReference type="PANTHER" id="PTHR19143">
    <property type="entry name" value="FIBRINOGEN/TENASCIN/ANGIOPOEITIN"/>
    <property type="match status" value="1"/>
</dbReference>
<dbReference type="InterPro" id="IPR036056">
    <property type="entry name" value="Fibrinogen-like_C"/>
</dbReference>